<proteinExistence type="predicted"/>
<keyword evidence="2" id="KW-1185">Reference proteome</keyword>
<name>A0ABY9BRN4_VITVI</name>
<dbReference type="EMBL" id="CP126651">
    <property type="protein sequence ID" value="WJZ85506.1"/>
    <property type="molecule type" value="Genomic_DNA"/>
</dbReference>
<accession>A0ABY9BRN4</accession>
<evidence type="ECO:0000313" key="1">
    <source>
        <dbReference type="EMBL" id="WJZ85506.1"/>
    </source>
</evidence>
<sequence>MAVGVVKNPLMHCKAALEDLRVSKPNQVGTAAHHVQAAARTSEAAATSAAEWYQSKLYSEVKALEVEIDAVAYTI</sequence>
<reference evidence="1 2" key="1">
    <citation type="journal article" date="2023" name="Hortic Res">
        <title>The complete reference genome for grapevine (Vitis vinifera L.) genetics and breeding.</title>
        <authorList>
            <person name="Shi X."/>
            <person name="Cao S."/>
            <person name="Wang X."/>
            <person name="Huang S."/>
            <person name="Wang Y."/>
            <person name="Liu Z."/>
            <person name="Liu W."/>
            <person name="Leng X."/>
            <person name="Peng Y."/>
            <person name="Wang N."/>
            <person name="Wang Y."/>
            <person name="Ma Z."/>
            <person name="Xu X."/>
            <person name="Zhang F."/>
            <person name="Xue H."/>
            <person name="Zhong H."/>
            <person name="Wang Y."/>
            <person name="Zhang K."/>
            <person name="Velt A."/>
            <person name="Avia K."/>
            <person name="Holtgrawe D."/>
            <person name="Grimplet J."/>
            <person name="Matus J.T."/>
            <person name="Ware D."/>
            <person name="Wu X."/>
            <person name="Wang H."/>
            <person name="Liu C."/>
            <person name="Fang Y."/>
            <person name="Rustenholz C."/>
            <person name="Cheng Z."/>
            <person name="Xiao H."/>
            <person name="Zhou Y."/>
        </authorList>
    </citation>
    <scope>NUCLEOTIDE SEQUENCE [LARGE SCALE GENOMIC DNA]</scope>
    <source>
        <strain evidence="2">cv. Pinot noir / PN40024</strain>
        <tissue evidence="1">Leaf</tissue>
    </source>
</reference>
<evidence type="ECO:0000313" key="2">
    <source>
        <dbReference type="Proteomes" id="UP001227230"/>
    </source>
</evidence>
<dbReference type="Proteomes" id="UP001227230">
    <property type="component" value="Chromosome 4"/>
</dbReference>
<organism evidence="1 2">
    <name type="scientific">Vitis vinifera</name>
    <name type="common">Grape</name>
    <dbReference type="NCBI Taxonomy" id="29760"/>
    <lineage>
        <taxon>Eukaryota</taxon>
        <taxon>Viridiplantae</taxon>
        <taxon>Streptophyta</taxon>
        <taxon>Embryophyta</taxon>
        <taxon>Tracheophyta</taxon>
        <taxon>Spermatophyta</taxon>
        <taxon>Magnoliopsida</taxon>
        <taxon>eudicotyledons</taxon>
        <taxon>Gunneridae</taxon>
        <taxon>Pentapetalae</taxon>
        <taxon>rosids</taxon>
        <taxon>Vitales</taxon>
        <taxon>Vitaceae</taxon>
        <taxon>Viteae</taxon>
        <taxon>Vitis</taxon>
    </lineage>
</organism>
<protein>
    <submittedName>
        <fullName evidence="1">Uncharacterized protein</fullName>
    </submittedName>
</protein>
<gene>
    <name evidence="1" type="ORF">VitviT2T_005036</name>
</gene>